<accession>A0AAX6MG52</accession>
<evidence type="ECO:0000313" key="1">
    <source>
        <dbReference type="EMBL" id="KAK6951142.1"/>
    </source>
</evidence>
<protein>
    <submittedName>
        <fullName evidence="1">Uncharacterized protein</fullName>
    </submittedName>
</protein>
<dbReference type="InterPro" id="IPR053175">
    <property type="entry name" value="DHMBA_Reg_Transcription_Factor"/>
</dbReference>
<sequence length="287" mass="31765">MVAGGSRDRAICSKAQGGISLLKSYGSQVVTSDFGRQLGARLASALTVSCGAAAIAVPEALRTLRRQLDPYVNGVKWRFMGILASIVDLQADLHKARYRCEPSPVKQAEQLDSELARLHRDPPLSWRLQRVSPVRDHPLIFSSYYDIFPNQCAVQLANGIYVMRLLLDRIITMYSPSNPSESDTCGIACQICASVPQFLPLVAQQDATAPFSPVPRLQCCTLLALLYVAHYVSEDVAMRAWIERCLQYMSDVGEMKIAQDMRDAMASNLDLDYWFAVSMVGSYVFAT</sequence>
<gene>
    <name evidence="1" type="ORF">Daesc_007673</name>
</gene>
<name>A0AAX6MG52_9PEZI</name>
<keyword evidence="2" id="KW-1185">Reference proteome</keyword>
<comment type="caution">
    <text evidence="1">The sequence shown here is derived from an EMBL/GenBank/DDBJ whole genome shotgun (WGS) entry which is preliminary data.</text>
</comment>
<dbReference type="AlphaFoldDB" id="A0AAX6MG52"/>
<dbReference type="Proteomes" id="UP001369815">
    <property type="component" value="Unassembled WGS sequence"/>
</dbReference>
<proteinExistence type="predicted"/>
<dbReference type="EMBL" id="JBANMG010000007">
    <property type="protein sequence ID" value="KAK6951142.1"/>
    <property type="molecule type" value="Genomic_DNA"/>
</dbReference>
<evidence type="ECO:0000313" key="2">
    <source>
        <dbReference type="Proteomes" id="UP001369815"/>
    </source>
</evidence>
<organism evidence="1 2">
    <name type="scientific">Daldinia eschscholtzii</name>
    <dbReference type="NCBI Taxonomy" id="292717"/>
    <lineage>
        <taxon>Eukaryota</taxon>
        <taxon>Fungi</taxon>
        <taxon>Dikarya</taxon>
        <taxon>Ascomycota</taxon>
        <taxon>Pezizomycotina</taxon>
        <taxon>Sordariomycetes</taxon>
        <taxon>Xylariomycetidae</taxon>
        <taxon>Xylariales</taxon>
        <taxon>Hypoxylaceae</taxon>
        <taxon>Daldinia</taxon>
    </lineage>
</organism>
<dbReference type="PANTHER" id="PTHR38791">
    <property type="entry name" value="ZN(II)2CYS6 TRANSCRIPTION FACTOR (EUROFUNG)-RELATED-RELATED"/>
    <property type="match status" value="1"/>
</dbReference>
<dbReference type="PANTHER" id="PTHR38791:SF1">
    <property type="entry name" value="TRANSCRIPTION FACTOR, PUTATIVE-RELATED"/>
    <property type="match status" value="1"/>
</dbReference>
<reference evidence="1 2" key="1">
    <citation type="journal article" date="2024" name="Front Chem Biol">
        <title>Unveiling the potential of Daldinia eschscholtzii MFLUCC 19-0629 through bioactivity and bioinformatics studies for enhanced sustainable agriculture production.</title>
        <authorList>
            <person name="Brooks S."/>
            <person name="Weaver J.A."/>
            <person name="Klomchit A."/>
            <person name="Alharthi S.A."/>
            <person name="Onlamun T."/>
            <person name="Nurani R."/>
            <person name="Vong T.K."/>
            <person name="Alberti F."/>
            <person name="Greco C."/>
        </authorList>
    </citation>
    <scope>NUCLEOTIDE SEQUENCE [LARGE SCALE GENOMIC DNA]</scope>
    <source>
        <strain evidence="1">MFLUCC 19-0629</strain>
    </source>
</reference>